<proteinExistence type="predicted"/>
<evidence type="ECO:0000313" key="1">
    <source>
        <dbReference type="EMBL" id="NOV37972.1"/>
    </source>
</evidence>
<reference evidence="1" key="1">
    <citation type="submission" date="2019-09" db="EMBL/GenBank/DDBJ databases">
        <title>Organ-specific transcriptomic study of the physiology of the cattle tick, Rhipicephalus microplus.</title>
        <authorList>
            <person name="Tirloni L."/>
            <person name="Braz G."/>
            <person name="Gandara A.C.P."/>
            <person name="Sabadin G.A."/>
            <person name="da Silva R.M."/>
            <person name="Guizzo M.G."/>
            <person name="Machado J.A."/>
            <person name="Costa E.P."/>
            <person name="Gomes H.F."/>
            <person name="Moraes J."/>
            <person name="Mota M.B.S."/>
            <person name="Mesquita R.D."/>
            <person name="Alvarenga P.H."/>
            <person name="Alves F."/>
            <person name="Seixas A."/>
            <person name="da Fonseca R.N."/>
            <person name="Fogaca A."/>
            <person name="Logullo C."/>
            <person name="Tanaka A."/>
            <person name="Daffre S."/>
            <person name="Termignoni C."/>
            <person name="Vaz I.S.Jr."/>
            <person name="Oliveira P.L."/>
            <person name="Ribeiro J.M."/>
        </authorList>
    </citation>
    <scope>NUCLEOTIDE SEQUENCE</scope>
    <source>
        <strain evidence="1">Porto Alegre</strain>
    </source>
</reference>
<name>A0A6M2CW40_RHIMP</name>
<sequence length="79" mass="8699">MIMRDAVMEGSVDFDHVGFFNVHPNLSTRRYSIFASIGNAAAAAGIRSRDLWVNSLRHKTTAVGPTTKCKSVFQLDRSA</sequence>
<dbReference type="AlphaFoldDB" id="A0A6M2CW40"/>
<accession>A0A6M2CW40</accession>
<organism evidence="1">
    <name type="scientific">Rhipicephalus microplus</name>
    <name type="common">Cattle tick</name>
    <name type="synonym">Boophilus microplus</name>
    <dbReference type="NCBI Taxonomy" id="6941"/>
    <lineage>
        <taxon>Eukaryota</taxon>
        <taxon>Metazoa</taxon>
        <taxon>Ecdysozoa</taxon>
        <taxon>Arthropoda</taxon>
        <taxon>Chelicerata</taxon>
        <taxon>Arachnida</taxon>
        <taxon>Acari</taxon>
        <taxon>Parasitiformes</taxon>
        <taxon>Ixodida</taxon>
        <taxon>Ixodoidea</taxon>
        <taxon>Ixodidae</taxon>
        <taxon>Rhipicephalinae</taxon>
        <taxon>Rhipicephalus</taxon>
        <taxon>Boophilus</taxon>
    </lineage>
</organism>
<protein>
    <submittedName>
        <fullName evidence="1">Uncharacterized protein</fullName>
    </submittedName>
</protein>
<dbReference type="EMBL" id="GHWJ01005235">
    <property type="protein sequence ID" value="NOV37972.1"/>
    <property type="molecule type" value="Transcribed_RNA"/>
</dbReference>